<dbReference type="InterPro" id="IPR002110">
    <property type="entry name" value="Ankyrin_rpt"/>
</dbReference>
<dbReference type="PANTHER" id="PTHR24166">
    <property type="entry name" value="ROLLING PEBBLES, ISOFORM B"/>
    <property type="match status" value="1"/>
</dbReference>
<evidence type="ECO:0000256" key="2">
    <source>
        <dbReference type="ARBA" id="ARBA00023043"/>
    </source>
</evidence>
<feature type="compositionally biased region" description="Polar residues" evidence="4">
    <location>
        <begin position="62"/>
        <end position="73"/>
    </location>
</feature>
<accession>G3XNH2</accession>
<dbReference type="Gene3D" id="1.25.40.20">
    <property type="entry name" value="Ankyrin repeat-containing domain"/>
    <property type="match status" value="1"/>
</dbReference>
<comment type="caution">
    <text evidence="5">The sequence shown here is derived from an EMBL/GenBank/DDBJ whole genome shotgun (WGS) entry which is preliminary data.</text>
</comment>
<proteinExistence type="predicted"/>
<reference evidence="5 6" key="1">
    <citation type="journal article" date="2011" name="Genome Res.">
        <title>Comparative genomics of citric-acid-producing Aspergillus niger ATCC 1015 versus enzyme-producing CBS 513.88.</title>
        <authorList>
            <person name="Andersen M.R."/>
            <person name="Salazar M.P."/>
            <person name="Schaap P.J."/>
            <person name="van de Vondervoort P.J."/>
            <person name="Culley D."/>
            <person name="Thykaer J."/>
            <person name="Frisvad J.C."/>
            <person name="Nielsen K.F."/>
            <person name="Albang R."/>
            <person name="Albermann K."/>
            <person name="Berka R.M."/>
            <person name="Braus G.H."/>
            <person name="Braus-Stromeyer S.A."/>
            <person name="Corrochano L.M."/>
            <person name="Dai Z."/>
            <person name="van Dijck P.W."/>
            <person name="Hofmann G."/>
            <person name="Lasure L.L."/>
            <person name="Magnuson J.K."/>
            <person name="Menke H."/>
            <person name="Meijer M."/>
            <person name="Meijer S.L."/>
            <person name="Nielsen J.B."/>
            <person name="Nielsen M.L."/>
            <person name="van Ooyen A.J."/>
            <person name="Pel H.J."/>
            <person name="Poulsen L."/>
            <person name="Samson R.A."/>
            <person name="Stam H."/>
            <person name="Tsang A."/>
            <person name="van den Brink J.M."/>
            <person name="Atkins A."/>
            <person name="Aerts A."/>
            <person name="Shapiro H."/>
            <person name="Pangilinan J."/>
            <person name="Salamov A."/>
            <person name="Lou Y."/>
            <person name="Lindquist E."/>
            <person name="Lucas S."/>
            <person name="Grimwood J."/>
            <person name="Grigoriev I.V."/>
            <person name="Kubicek C.P."/>
            <person name="Martinez D."/>
            <person name="van Peij N.N."/>
            <person name="Roubos J.A."/>
            <person name="Nielsen J."/>
            <person name="Baker S.E."/>
        </authorList>
    </citation>
    <scope>NUCLEOTIDE SEQUENCE [LARGE SCALE GENOMIC DNA]</scope>
    <source>
        <strain evidence="6">ATCC 1015 / CBS 113.46 / FGSC A1144 / LSHB Ac4 / NCTC 3858a / NRRL 328 / USDA 3528.7</strain>
    </source>
</reference>
<gene>
    <name evidence="5" type="ORF">ASPNIDRAFT_184506</name>
</gene>
<sequence length="81" mass="8864">MNLISPAAHRGHESIIRILLDFGVKDLNSRDKSGHTPLLHAASMWHTKIVKLLLRTGIPDPNCQNAGGQTPLTHASHFGHD</sequence>
<evidence type="ECO:0000256" key="3">
    <source>
        <dbReference type="PROSITE-ProRule" id="PRU00023"/>
    </source>
</evidence>
<dbReference type="EMBL" id="ACJE01000002">
    <property type="protein sequence ID" value="EHA27916.1"/>
    <property type="molecule type" value="Genomic_DNA"/>
</dbReference>
<evidence type="ECO:0000256" key="4">
    <source>
        <dbReference type="SAM" id="MobiDB-lite"/>
    </source>
</evidence>
<dbReference type="PROSITE" id="PS50088">
    <property type="entry name" value="ANK_REPEAT"/>
    <property type="match status" value="1"/>
</dbReference>
<dbReference type="PANTHER" id="PTHR24166:SF48">
    <property type="entry name" value="PROTEIN VAPYRIN"/>
    <property type="match status" value="1"/>
</dbReference>
<evidence type="ECO:0000256" key="1">
    <source>
        <dbReference type="ARBA" id="ARBA00022737"/>
    </source>
</evidence>
<feature type="region of interest" description="Disordered" evidence="4">
    <location>
        <begin position="62"/>
        <end position="81"/>
    </location>
</feature>
<dbReference type="InterPro" id="IPR036770">
    <property type="entry name" value="Ankyrin_rpt-contain_sf"/>
</dbReference>
<dbReference type="InterPro" id="IPR050889">
    <property type="entry name" value="Dendritic_Spine_Reg/Scaffold"/>
</dbReference>
<dbReference type="PROSITE" id="PS50297">
    <property type="entry name" value="ANK_REP_REGION"/>
    <property type="match status" value="1"/>
</dbReference>
<dbReference type="SMART" id="SM00248">
    <property type="entry name" value="ANK"/>
    <property type="match status" value="2"/>
</dbReference>
<evidence type="ECO:0000313" key="6">
    <source>
        <dbReference type="Proteomes" id="UP000009038"/>
    </source>
</evidence>
<name>G3XNH2_ASPNA</name>
<feature type="repeat" description="ANK" evidence="3">
    <location>
        <begin position="33"/>
        <end position="57"/>
    </location>
</feature>
<keyword evidence="1" id="KW-0677">Repeat</keyword>
<keyword evidence="2 3" id="KW-0040">ANK repeat</keyword>
<evidence type="ECO:0000313" key="5">
    <source>
        <dbReference type="EMBL" id="EHA27916.1"/>
    </source>
</evidence>
<dbReference type="Pfam" id="PF12796">
    <property type="entry name" value="Ank_2"/>
    <property type="match status" value="1"/>
</dbReference>
<dbReference type="AlphaFoldDB" id="G3XNH2"/>
<dbReference type="STRING" id="380704.G3XNH2"/>
<organism evidence="5 6">
    <name type="scientific">Aspergillus niger (strain ATCC 1015 / CBS 113.46 / FGSC A1144 / LSHB Ac4 / NCTC 3858a / NRRL 328 / USDA 3528.7)</name>
    <dbReference type="NCBI Taxonomy" id="380704"/>
    <lineage>
        <taxon>Eukaryota</taxon>
        <taxon>Fungi</taxon>
        <taxon>Dikarya</taxon>
        <taxon>Ascomycota</taxon>
        <taxon>Pezizomycotina</taxon>
        <taxon>Eurotiomycetes</taxon>
        <taxon>Eurotiomycetidae</taxon>
        <taxon>Eurotiales</taxon>
        <taxon>Aspergillaceae</taxon>
        <taxon>Aspergillus</taxon>
        <taxon>Aspergillus subgen. Circumdati</taxon>
    </lineage>
</organism>
<dbReference type="VEuPathDB" id="FungiDB:ASPNIDRAFT2_184506"/>
<protein>
    <submittedName>
        <fullName evidence="5">Uncharacterized protein</fullName>
    </submittedName>
</protein>
<dbReference type="SUPFAM" id="SSF48403">
    <property type="entry name" value="Ankyrin repeat"/>
    <property type="match status" value="1"/>
</dbReference>
<dbReference type="OrthoDB" id="366390at2759"/>
<dbReference type="HOGENOM" id="CLU_000134_45_2_1"/>
<dbReference type="Proteomes" id="UP000009038">
    <property type="component" value="Unassembled WGS sequence"/>
</dbReference>